<feature type="compositionally biased region" description="Polar residues" evidence="1">
    <location>
        <begin position="253"/>
        <end position="266"/>
    </location>
</feature>
<feature type="region of interest" description="Disordered" evidence="1">
    <location>
        <begin position="547"/>
        <end position="611"/>
    </location>
</feature>
<protein>
    <submittedName>
        <fullName evidence="2">Uncharacterized protein</fullName>
    </submittedName>
</protein>
<feature type="region of interest" description="Disordered" evidence="1">
    <location>
        <begin position="244"/>
        <end position="266"/>
    </location>
</feature>
<feature type="compositionally biased region" description="Polar residues" evidence="1">
    <location>
        <begin position="591"/>
        <end position="602"/>
    </location>
</feature>
<evidence type="ECO:0000313" key="3">
    <source>
        <dbReference type="Proteomes" id="UP001054902"/>
    </source>
</evidence>
<dbReference type="Proteomes" id="UP001054902">
    <property type="component" value="Unassembled WGS sequence"/>
</dbReference>
<dbReference type="EMBL" id="BLLK01000047">
    <property type="protein sequence ID" value="GFH54478.1"/>
    <property type="molecule type" value="Genomic_DNA"/>
</dbReference>
<gene>
    <name evidence="2" type="ORF">CTEN210_10954</name>
</gene>
<feature type="region of interest" description="Disordered" evidence="1">
    <location>
        <begin position="115"/>
        <end position="174"/>
    </location>
</feature>
<feature type="region of interest" description="Disordered" evidence="1">
    <location>
        <begin position="206"/>
        <end position="230"/>
    </location>
</feature>
<feature type="region of interest" description="Disordered" evidence="1">
    <location>
        <begin position="1"/>
        <end position="80"/>
    </location>
</feature>
<accession>A0AAD3CYP9</accession>
<dbReference type="AlphaFoldDB" id="A0AAD3CYP9"/>
<reference evidence="2 3" key="1">
    <citation type="journal article" date="2021" name="Sci. Rep.">
        <title>The genome of the diatom Chaetoceros tenuissimus carries an ancient integrated fragment of an extant virus.</title>
        <authorList>
            <person name="Hongo Y."/>
            <person name="Kimura K."/>
            <person name="Takaki Y."/>
            <person name="Yoshida Y."/>
            <person name="Baba S."/>
            <person name="Kobayashi G."/>
            <person name="Nagasaki K."/>
            <person name="Hano T."/>
            <person name="Tomaru Y."/>
        </authorList>
    </citation>
    <scope>NUCLEOTIDE SEQUENCE [LARGE SCALE GENOMIC DNA]</scope>
    <source>
        <strain evidence="2 3">NIES-3715</strain>
    </source>
</reference>
<feature type="compositionally biased region" description="Polar residues" evidence="1">
    <location>
        <begin position="115"/>
        <end position="157"/>
    </location>
</feature>
<proteinExistence type="predicted"/>
<feature type="region of interest" description="Disordered" evidence="1">
    <location>
        <begin position="444"/>
        <end position="502"/>
    </location>
</feature>
<keyword evidence="3" id="KW-1185">Reference proteome</keyword>
<feature type="compositionally biased region" description="Basic and acidic residues" evidence="1">
    <location>
        <begin position="444"/>
        <end position="460"/>
    </location>
</feature>
<evidence type="ECO:0000256" key="1">
    <source>
        <dbReference type="SAM" id="MobiDB-lite"/>
    </source>
</evidence>
<name>A0AAD3CYP9_9STRA</name>
<feature type="compositionally biased region" description="Basic and acidic residues" evidence="1">
    <location>
        <begin position="206"/>
        <end position="216"/>
    </location>
</feature>
<evidence type="ECO:0000313" key="2">
    <source>
        <dbReference type="EMBL" id="GFH54478.1"/>
    </source>
</evidence>
<feature type="compositionally biased region" description="Basic residues" evidence="1">
    <location>
        <begin position="158"/>
        <end position="169"/>
    </location>
</feature>
<comment type="caution">
    <text evidence="2">The sequence shown here is derived from an EMBL/GenBank/DDBJ whole genome shotgun (WGS) entry which is preliminary data.</text>
</comment>
<feature type="compositionally biased region" description="Basic residues" evidence="1">
    <location>
        <begin position="15"/>
        <end position="25"/>
    </location>
</feature>
<sequence length="611" mass="67661">MPTVKVMPDNDGSKKTRSRSRKKSASKGITIEDLKQQTAKRLAKQQVSRQRKNAIRQEQRKGTFTPSPVAPNAVVTPRGGAVVHPAAQVHQHQYTAQPIQHHGHGYNVAQDHYQTRPSFESEQSSASIYSTDSGNYSRTPSQGSSSYHGSAQYNLNHQGHKPSNHHRGQKATQSPYVPLKVQRVGKSNSNFAHGLTVQELKEMTRARLASETEESRSSMNSNPVPIEDASMSSRRRVYSYESMNRQRFDSQESWRSAPSQSNVRGQFMHQRSNPQIQYSRQVHLGSATNLYSPDGDNGSVLSGQGSESYLGSDVSGIYTSGSREFGRSVSFPQESTEVEHPTFRTAASFETGRARVTSTPTLSNLLENKPFSPVIGASFSSEGRSFDFAGLPASPAVRKSQFGDESLNDLLRPQQMTPSTSQTFSFSEDRGIVDDHHHMIPELHSHAESDERPISRESQKSNDLPNHVAESVLGSALESEDTFEEQPSPTANYLLSERNQNPWSDQKEITKLENEIANLVMSTQSADSDDQDSFPFSSIQSKSLFAQNDVEKDSSDGFPITPLKSSNMAIPENFNDDGDFFGGDKEKEASAPSSGRSTPSKSVNRRKNWFF</sequence>
<feature type="compositionally biased region" description="Polar residues" evidence="1">
    <location>
        <begin position="485"/>
        <end position="502"/>
    </location>
</feature>
<organism evidence="2 3">
    <name type="scientific">Chaetoceros tenuissimus</name>
    <dbReference type="NCBI Taxonomy" id="426638"/>
    <lineage>
        <taxon>Eukaryota</taxon>
        <taxon>Sar</taxon>
        <taxon>Stramenopiles</taxon>
        <taxon>Ochrophyta</taxon>
        <taxon>Bacillariophyta</taxon>
        <taxon>Coscinodiscophyceae</taxon>
        <taxon>Chaetocerotophycidae</taxon>
        <taxon>Chaetocerotales</taxon>
        <taxon>Chaetocerotaceae</taxon>
        <taxon>Chaetoceros</taxon>
    </lineage>
</organism>
<feature type="region of interest" description="Disordered" evidence="1">
    <location>
        <begin position="287"/>
        <end position="306"/>
    </location>
</feature>